<accession>A0A0L8MW81</accession>
<reference evidence="3" key="1">
    <citation type="submission" date="2015-07" db="EMBL/GenBank/DDBJ databases">
        <authorList>
            <consortium name="Consortium for Microbial Forensics and Genomics (microFORGE)"/>
            <person name="Knight B.M."/>
            <person name="Roberts D.P."/>
            <person name="Lin D."/>
            <person name="Hari K."/>
            <person name="Fletcher J."/>
            <person name="Melcher U."/>
            <person name="Blagden T."/>
            <person name="Winegar R.A."/>
        </authorList>
    </citation>
    <scope>NUCLEOTIDE SEQUENCE [LARGE SCALE GENOMIC DNA]</scope>
    <source>
        <strain evidence="3">NRRL B-1447</strain>
    </source>
</reference>
<proteinExistence type="predicted"/>
<feature type="transmembrane region" description="Helical" evidence="1">
    <location>
        <begin position="14"/>
        <end position="35"/>
    </location>
</feature>
<feature type="transmembrane region" description="Helical" evidence="1">
    <location>
        <begin position="42"/>
        <end position="61"/>
    </location>
</feature>
<keyword evidence="1" id="KW-1133">Transmembrane helix</keyword>
<name>A0A0L8MW81_STRVG</name>
<gene>
    <name evidence="2" type="ORF">ADK75_13535</name>
</gene>
<sequence length="75" mass="7875">MLISHGGWNRVMPFAWFGMTMLLVVLQAGLVALLPEETDAEVKWVVLVVAAGVLALLYISGAGPDTVPDGSCYGG</sequence>
<dbReference type="Proteomes" id="UP000037084">
    <property type="component" value="Unassembled WGS sequence"/>
</dbReference>
<dbReference type="EMBL" id="LGUV01000133">
    <property type="protein sequence ID" value="KOG54652.1"/>
    <property type="molecule type" value="Genomic_DNA"/>
</dbReference>
<dbReference type="AlphaFoldDB" id="A0A0L8MW81"/>
<comment type="caution">
    <text evidence="2">The sequence shown here is derived from an EMBL/GenBank/DDBJ whole genome shotgun (WGS) entry which is preliminary data.</text>
</comment>
<organism evidence="2 3">
    <name type="scientific">Streptomyces virginiae</name>
    <name type="common">Streptomyces cinnamonensis</name>
    <dbReference type="NCBI Taxonomy" id="1961"/>
    <lineage>
        <taxon>Bacteria</taxon>
        <taxon>Bacillati</taxon>
        <taxon>Actinomycetota</taxon>
        <taxon>Actinomycetes</taxon>
        <taxon>Kitasatosporales</taxon>
        <taxon>Streptomycetaceae</taxon>
        <taxon>Streptomyces</taxon>
    </lineage>
</organism>
<protein>
    <submittedName>
        <fullName evidence="2">Uncharacterized protein</fullName>
    </submittedName>
</protein>
<dbReference type="PATRIC" id="fig|1961.12.peg.3137"/>
<keyword evidence="1" id="KW-0812">Transmembrane</keyword>
<evidence type="ECO:0000313" key="3">
    <source>
        <dbReference type="Proteomes" id="UP000037084"/>
    </source>
</evidence>
<evidence type="ECO:0000313" key="2">
    <source>
        <dbReference type="EMBL" id="KOG54652.1"/>
    </source>
</evidence>
<evidence type="ECO:0000256" key="1">
    <source>
        <dbReference type="SAM" id="Phobius"/>
    </source>
</evidence>
<keyword evidence="1" id="KW-0472">Membrane</keyword>